<dbReference type="InterPro" id="IPR046341">
    <property type="entry name" value="SET_dom_sf"/>
</dbReference>
<dbReference type="PROSITE" id="PS50280">
    <property type="entry name" value="SET"/>
    <property type="match status" value="1"/>
</dbReference>
<evidence type="ECO:0000313" key="7">
    <source>
        <dbReference type="EMBL" id="EFR04890.1"/>
    </source>
</evidence>
<name>E4V4G6_ARTGP</name>
<accession>E4V4G6</accession>
<dbReference type="SUPFAM" id="SSF82199">
    <property type="entry name" value="SET domain"/>
    <property type="match status" value="1"/>
</dbReference>
<dbReference type="Gene3D" id="2.170.270.10">
    <property type="entry name" value="SET domain"/>
    <property type="match status" value="1"/>
</dbReference>
<dbReference type="SMART" id="SM00317">
    <property type="entry name" value="SET"/>
    <property type="match status" value="1"/>
</dbReference>
<dbReference type="InterPro" id="IPR001214">
    <property type="entry name" value="SET_dom"/>
</dbReference>
<dbReference type="GeneID" id="10024956"/>
<dbReference type="InterPro" id="IPR002893">
    <property type="entry name" value="Znf_MYND"/>
</dbReference>
<keyword evidence="3" id="KW-0862">Zinc</keyword>
<dbReference type="PANTHER" id="PTHR47332:SF2">
    <property type="entry name" value="SET-6"/>
    <property type="match status" value="1"/>
</dbReference>
<evidence type="ECO:0000256" key="2">
    <source>
        <dbReference type="ARBA" id="ARBA00022771"/>
    </source>
</evidence>
<dbReference type="STRING" id="535722.E4V4G6"/>
<dbReference type="AlphaFoldDB" id="E4V4G6"/>
<dbReference type="RefSeq" id="XP_003169725.1">
    <property type="nucleotide sequence ID" value="XM_003169677.1"/>
</dbReference>
<dbReference type="PROSITE" id="PS01360">
    <property type="entry name" value="ZF_MYND_1"/>
    <property type="match status" value="1"/>
</dbReference>
<evidence type="ECO:0000256" key="3">
    <source>
        <dbReference type="ARBA" id="ARBA00022833"/>
    </source>
</evidence>
<keyword evidence="8" id="KW-1185">Reference proteome</keyword>
<dbReference type="GO" id="GO:0008270">
    <property type="term" value="F:zinc ion binding"/>
    <property type="evidence" value="ECO:0007669"/>
    <property type="project" value="UniProtKB-KW"/>
</dbReference>
<feature type="domain" description="MYND-type" evidence="6">
    <location>
        <begin position="469"/>
        <end position="509"/>
    </location>
</feature>
<dbReference type="VEuPathDB" id="FungiDB:MGYG_07892"/>
<evidence type="ECO:0000256" key="4">
    <source>
        <dbReference type="PROSITE-ProRule" id="PRU00134"/>
    </source>
</evidence>
<keyword evidence="1" id="KW-0479">Metal-binding</keyword>
<evidence type="ECO:0000259" key="6">
    <source>
        <dbReference type="PROSITE" id="PS50865"/>
    </source>
</evidence>
<dbReference type="Proteomes" id="UP000002669">
    <property type="component" value="Unassembled WGS sequence"/>
</dbReference>
<dbReference type="Pfam" id="PF01753">
    <property type="entry name" value="zf-MYND"/>
    <property type="match status" value="1"/>
</dbReference>
<dbReference type="PROSITE" id="PS50865">
    <property type="entry name" value="ZF_MYND_2"/>
    <property type="match status" value="1"/>
</dbReference>
<dbReference type="SUPFAM" id="SSF144232">
    <property type="entry name" value="HIT/MYND zinc finger-like"/>
    <property type="match status" value="1"/>
</dbReference>
<dbReference type="InterPro" id="IPR053185">
    <property type="entry name" value="SET_domain_protein"/>
</dbReference>
<dbReference type="Pfam" id="PF00856">
    <property type="entry name" value="SET"/>
    <property type="match status" value="1"/>
</dbReference>
<evidence type="ECO:0000256" key="1">
    <source>
        <dbReference type="ARBA" id="ARBA00022723"/>
    </source>
</evidence>
<dbReference type="CDD" id="cd20071">
    <property type="entry name" value="SET_SMYD"/>
    <property type="match status" value="1"/>
</dbReference>
<dbReference type="PANTHER" id="PTHR47332">
    <property type="entry name" value="SET DOMAIN-CONTAINING PROTEIN 5"/>
    <property type="match status" value="1"/>
</dbReference>
<gene>
    <name evidence="7" type="ORF">MGYG_07892</name>
</gene>
<reference evidence="8" key="1">
    <citation type="journal article" date="2012" name="MBio">
        <title>Comparative genome analysis of Trichophyton rubrum and related dermatophytes reveals candidate genes involved in infection.</title>
        <authorList>
            <person name="Martinez D.A."/>
            <person name="Oliver B.G."/>
            <person name="Graeser Y."/>
            <person name="Goldberg J.M."/>
            <person name="Li W."/>
            <person name="Martinez-Rossi N.M."/>
            <person name="Monod M."/>
            <person name="Shelest E."/>
            <person name="Barton R.C."/>
            <person name="Birch E."/>
            <person name="Brakhage A.A."/>
            <person name="Chen Z."/>
            <person name="Gurr S.J."/>
            <person name="Heiman D."/>
            <person name="Heitman J."/>
            <person name="Kosti I."/>
            <person name="Rossi A."/>
            <person name="Saif S."/>
            <person name="Samalova M."/>
            <person name="Saunders C.W."/>
            <person name="Shea T."/>
            <person name="Summerbell R.C."/>
            <person name="Xu J."/>
            <person name="Young S."/>
            <person name="Zeng Q."/>
            <person name="Birren B.W."/>
            <person name="Cuomo C.A."/>
            <person name="White T.C."/>
        </authorList>
    </citation>
    <scope>NUCLEOTIDE SEQUENCE [LARGE SCALE GENOMIC DNA]</scope>
    <source>
        <strain evidence="8">ATCC MYA-4604 / CBS 118893</strain>
    </source>
</reference>
<organism evidence="8">
    <name type="scientific">Arthroderma gypseum (strain ATCC MYA-4604 / CBS 118893)</name>
    <name type="common">Microsporum gypseum</name>
    <dbReference type="NCBI Taxonomy" id="535722"/>
    <lineage>
        <taxon>Eukaryota</taxon>
        <taxon>Fungi</taxon>
        <taxon>Dikarya</taxon>
        <taxon>Ascomycota</taxon>
        <taxon>Pezizomycotina</taxon>
        <taxon>Eurotiomycetes</taxon>
        <taxon>Eurotiomycetidae</taxon>
        <taxon>Onygenales</taxon>
        <taxon>Arthrodermataceae</taxon>
        <taxon>Nannizzia</taxon>
    </lineage>
</organism>
<feature type="domain" description="SET" evidence="5">
    <location>
        <begin position="4"/>
        <end position="150"/>
    </location>
</feature>
<dbReference type="OMA" id="PRRHWCF"/>
<dbReference type="eggNOG" id="KOG2084">
    <property type="taxonomic scope" value="Eukaryota"/>
</dbReference>
<sequence length="538" mass="60882">MHSERFYAIRPIPDKGYGVVAATKINKGTRIISESPLFRVDQHGDSSKKKELRKLMSKKVAGLHEEQRQAFLSLHNAFEDEDGVELGIVRTNALPLGSNATEGGMFLDSARINHSCNPNAQNTWNENLQKLTIHAIRDIPRDEEITICYLSTIQNRSARQCALQSCFRFVCSCSLCALPVDQSRASDKRCDEIQRLDDAIGDGPGALFSPLQTLHSVHRLLNLLEDGGFTGASIPRAYYDAFQIAVVHGDRARARVFAERAASARIVLEGKDSPTVEQMESLARNPARHPAIDGTNKWKTTLGDIPTELDGGAFEGWLWRKEVVSQYANLRVESAFPSFAGLPWDNDIDLEFHESVDGVYRPRRHWCFLAEIVDIEIFLRLKLIVKDKAGQKIPIAFYTDDRGFNLNPQKCHTVAILYAEQHGFLDLSVGIRQETHATVNIFPFQMSYLLALSDRIQQYSTETNGVRMCQGCNRKAADMKKCARCHLFWYCHKDCQTTGWKQKGHKVDCQRLKDSDLQKLFLAKWGAFRGYLQFDPKE</sequence>
<proteinExistence type="predicted"/>
<dbReference type="Gene3D" id="6.10.140.2220">
    <property type="match status" value="1"/>
</dbReference>
<dbReference type="OrthoDB" id="265717at2759"/>
<evidence type="ECO:0000313" key="8">
    <source>
        <dbReference type="Proteomes" id="UP000002669"/>
    </source>
</evidence>
<dbReference type="InParanoid" id="E4V4G6"/>
<protein>
    <submittedName>
        <fullName evidence="7">Uncharacterized protein</fullName>
    </submittedName>
</protein>
<keyword evidence="2 4" id="KW-0863">Zinc-finger</keyword>
<dbReference type="HOGENOM" id="CLU_037221_0_0_1"/>
<evidence type="ECO:0000259" key="5">
    <source>
        <dbReference type="PROSITE" id="PS50280"/>
    </source>
</evidence>
<dbReference type="EMBL" id="DS989829">
    <property type="protein sequence ID" value="EFR04890.1"/>
    <property type="molecule type" value="Genomic_DNA"/>
</dbReference>